<dbReference type="Gene3D" id="1.20.120.330">
    <property type="entry name" value="Nucleotidyltransferases domain 2"/>
    <property type="match status" value="1"/>
</dbReference>
<dbReference type="Gene3D" id="2.40.30.170">
    <property type="match status" value="1"/>
</dbReference>
<keyword evidence="2" id="KW-0472">Membrane</keyword>
<keyword evidence="2" id="KW-0812">Transmembrane</keyword>
<keyword evidence="2" id="KW-1133">Transmembrane helix</keyword>
<comment type="caution">
    <text evidence="3">The sequence shown here is derived from an EMBL/GenBank/DDBJ whole genome shotgun (WGS) entry which is preliminary data.</text>
</comment>
<feature type="region of interest" description="Disordered" evidence="1">
    <location>
        <begin position="129"/>
        <end position="153"/>
    </location>
</feature>
<proteinExistence type="predicted"/>
<evidence type="ECO:0000256" key="1">
    <source>
        <dbReference type="SAM" id="MobiDB-lite"/>
    </source>
</evidence>
<dbReference type="PANTHER" id="PTHR30469">
    <property type="entry name" value="MULTIDRUG RESISTANCE PROTEIN MDTA"/>
    <property type="match status" value="1"/>
</dbReference>
<reference evidence="3 4" key="1">
    <citation type="submission" date="2016-10" db="EMBL/GenBank/DDBJ databases">
        <authorList>
            <person name="Varghese N."/>
            <person name="Submissions S."/>
        </authorList>
    </citation>
    <scope>NUCLEOTIDE SEQUENCE [LARGE SCALE GENOMIC DNA]</scope>
    <source>
        <strain evidence="3 4">WC1T17</strain>
    </source>
</reference>
<evidence type="ECO:0000313" key="3">
    <source>
        <dbReference type="EMBL" id="SEM33229.1"/>
    </source>
</evidence>
<organism evidence="3 4">
    <name type="scientific">Ligilactobacillus ruminis</name>
    <dbReference type="NCBI Taxonomy" id="1623"/>
    <lineage>
        <taxon>Bacteria</taxon>
        <taxon>Bacillati</taxon>
        <taxon>Bacillota</taxon>
        <taxon>Bacilli</taxon>
        <taxon>Lactobacillales</taxon>
        <taxon>Lactobacillaceae</taxon>
        <taxon>Ligilactobacillus</taxon>
    </lineage>
</organism>
<dbReference type="EMBL" id="FOCC01000001">
    <property type="protein sequence ID" value="SEM33229.1"/>
    <property type="molecule type" value="Genomic_DNA"/>
</dbReference>
<dbReference type="PANTHER" id="PTHR30469:SF33">
    <property type="entry name" value="SLR1207 PROTEIN"/>
    <property type="match status" value="1"/>
</dbReference>
<feature type="compositionally biased region" description="Low complexity" evidence="1">
    <location>
        <begin position="129"/>
        <end position="141"/>
    </location>
</feature>
<dbReference type="Proteomes" id="UP000182089">
    <property type="component" value="Unassembled WGS sequence"/>
</dbReference>
<evidence type="ECO:0000313" key="4">
    <source>
        <dbReference type="Proteomes" id="UP000182089"/>
    </source>
</evidence>
<gene>
    <name evidence="3" type="ORF">SAMN05216431_101121</name>
</gene>
<feature type="transmembrane region" description="Helical" evidence="2">
    <location>
        <begin position="16"/>
        <end position="35"/>
    </location>
</feature>
<name>A0ABY1A932_9LACO</name>
<accession>A0ABY1A932</accession>
<sequence>MNQIKGKLQKIGKKRLIILGLAVVVIIVAIAGIIGKQQQKKAQAKENQYRTMMVRKRTPLTMSGKVTAASKQIVALPSGTVQSIAVKTGSHVSQGQVVATVYNESAADEVSELKDTLAKAQKQVSTASSTLSQAQSALSQADSDDDDYSELKSQVTEAKSSYNEAVDDVSEAQNKLNTAQNKVYQSAKAPYAGIVVVNNEHADSPAITVYSDNLQLNMEISEYDYNKVPVGTKLTVTAIATKNKQETSVSYLSKVPDSTNGNTTKYTLNANLNSSQFINGQTVKVEISQAGVAIPKAAVRSSYVYVVKDGKAKKRAVFGRFEDGFCIVTDGLKAGETIVTNPDGNLKSGDHIE</sequence>
<evidence type="ECO:0000256" key="2">
    <source>
        <dbReference type="SAM" id="Phobius"/>
    </source>
</evidence>
<dbReference type="Gene3D" id="2.40.420.20">
    <property type="match status" value="1"/>
</dbReference>
<dbReference type="SUPFAM" id="SSF111369">
    <property type="entry name" value="HlyD-like secretion proteins"/>
    <property type="match status" value="1"/>
</dbReference>
<protein>
    <submittedName>
        <fullName evidence="3">RND family efflux transporter, MFP subunit</fullName>
    </submittedName>
</protein>